<dbReference type="Pfam" id="PF00622">
    <property type="entry name" value="SPRY"/>
    <property type="match status" value="1"/>
</dbReference>
<evidence type="ECO:0000256" key="2">
    <source>
        <dbReference type="ARBA" id="ARBA00004906"/>
    </source>
</evidence>
<evidence type="ECO:0000313" key="12">
    <source>
        <dbReference type="EMBL" id="TKC51520.1"/>
    </source>
</evidence>
<name>A0A4V5PAK6_MONMO</name>
<sequence>ILPTMARRPRSSRAWHFVLSAARRDADARAVALAGSTNWGYDSDGQPETMGLARQGPVMGVESPPLHGQGGHGLRQHSDSDSDPEYASLPSSIPSAVPVTGESFCDCDSQSEAFCGSLHAAHRGRDCRCGEEDEYFDWVWDDLNKSSATLLSCDNRKVNFHMEYSCGTAAIRGTKELGEGQHFWEIKMTSPVYGTDMMVGIGTSDVDLDKYHHTFCSLLGRDEDSWGLSYTGLLHHKGDKTSFSSRFGQGSIIGVHLDTWHGTLTFFKNRKCIGVAATKLQNKRFYPMVCSTAAKSSMKVIRSCASITSLQYLCCYRLRQLRPDSGDTLEGLPLPPGLKQVLHHKLGWVLSMSCGHRKPPTPSPMANPSSPETRRCQRKRCRRT</sequence>
<accession>A0A4V5PAK6</accession>
<dbReference type="PANTHER" id="PTHR12245">
    <property type="entry name" value="SPRY DOMAIN CONTAINING SOCS BOX PROTEIN"/>
    <property type="match status" value="1"/>
</dbReference>
<dbReference type="SMART" id="SM00449">
    <property type="entry name" value="SPRY"/>
    <property type="match status" value="1"/>
</dbReference>
<comment type="subunit">
    <text evidence="8">Substrate-recognition component of the ECS(SPSB3) complex, composed of SPSB3, CUL5, ELOB, ELOC and RNF7/RBX2. Interacts with MET.</text>
</comment>
<evidence type="ECO:0000259" key="11">
    <source>
        <dbReference type="PROSITE" id="PS50225"/>
    </source>
</evidence>
<dbReference type="FunFam" id="2.60.120.920:FF:000018">
    <property type="entry name" value="SPRY domain-containing SOCS box protein 3 isoform X2"/>
    <property type="match status" value="1"/>
</dbReference>
<evidence type="ECO:0000256" key="3">
    <source>
        <dbReference type="ARBA" id="ARBA00010910"/>
    </source>
</evidence>
<dbReference type="AlphaFoldDB" id="A0A4V5PAK6"/>
<dbReference type="GO" id="GO:0043161">
    <property type="term" value="P:proteasome-mediated ubiquitin-dependent protein catabolic process"/>
    <property type="evidence" value="ECO:0007669"/>
    <property type="project" value="TreeGrafter"/>
</dbReference>
<feature type="region of interest" description="Disordered" evidence="9">
    <location>
        <begin position="57"/>
        <end position="92"/>
    </location>
</feature>
<dbReference type="InterPro" id="IPR001870">
    <property type="entry name" value="B30.2/SPRY"/>
</dbReference>
<evidence type="ECO:0000256" key="6">
    <source>
        <dbReference type="ARBA" id="ARBA00023242"/>
    </source>
</evidence>
<dbReference type="EMBL" id="RWIC01000052">
    <property type="protein sequence ID" value="TKC51520.1"/>
    <property type="molecule type" value="Genomic_DNA"/>
</dbReference>
<proteinExistence type="inferred from homology"/>
<feature type="domain" description="B30.2/SPRY" evidence="10">
    <location>
        <begin position="118"/>
        <end position="307"/>
    </location>
</feature>
<comment type="function">
    <text evidence="7">Substrate-recognition component of a cullin-5-RING E3 ubiquitin-protein ligase complex (ECS complex, also named CRL5 complex), which mediates the ubiquitination and subsequent proteasomal degradation of target proteins, such as CGAS and SNAI1. The ECS(SPSB3) complex catalyzes 'Lys-48'-linked ubiquitination of nuclear CGAS in cycling cells, leading to its degradation. Recognizes and binds nucleosome-bound CGAS: ubiquitination and degradation of nuclear CGAS during G1 and G2 phases is required to promote low intranuclear CGAS abundance before the next mitotic cycle. The ECS(SPSB3) complex also mediates ubiquitination and degradation of phosphorylated SNAI1.</text>
</comment>
<comment type="pathway">
    <text evidence="2">Protein modification; protein ubiquitination.</text>
</comment>
<feature type="non-terminal residue" evidence="12">
    <location>
        <position position="1"/>
    </location>
</feature>
<reference evidence="13" key="1">
    <citation type="journal article" date="2019" name="IScience">
        <title>Narwhal Genome Reveals Long-Term Low Genetic Diversity despite Current Large Abundance Size.</title>
        <authorList>
            <person name="Westbury M.V."/>
            <person name="Petersen B."/>
            <person name="Garde E."/>
            <person name="Heide-Jorgensen M.P."/>
            <person name="Lorenzen E.D."/>
        </authorList>
    </citation>
    <scope>NUCLEOTIDE SEQUENCE [LARGE SCALE GENOMIC DNA]</scope>
</reference>
<organism evidence="12 13">
    <name type="scientific">Monodon monoceros</name>
    <name type="common">Narwhal</name>
    <name type="synonym">Ceratodon monodon</name>
    <dbReference type="NCBI Taxonomy" id="40151"/>
    <lineage>
        <taxon>Eukaryota</taxon>
        <taxon>Metazoa</taxon>
        <taxon>Chordata</taxon>
        <taxon>Craniata</taxon>
        <taxon>Vertebrata</taxon>
        <taxon>Euteleostomi</taxon>
        <taxon>Mammalia</taxon>
        <taxon>Eutheria</taxon>
        <taxon>Laurasiatheria</taxon>
        <taxon>Artiodactyla</taxon>
        <taxon>Whippomorpha</taxon>
        <taxon>Cetacea</taxon>
        <taxon>Odontoceti</taxon>
        <taxon>Monodontidae</taxon>
        <taxon>Monodon</taxon>
    </lineage>
</organism>
<evidence type="ECO:0000256" key="1">
    <source>
        <dbReference type="ARBA" id="ARBA00004123"/>
    </source>
</evidence>
<evidence type="ECO:0000256" key="9">
    <source>
        <dbReference type="SAM" id="MobiDB-lite"/>
    </source>
</evidence>
<dbReference type="GO" id="GO:0005634">
    <property type="term" value="C:nucleus"/>
    <property type="evidence" value="ECO:0007669"/>
    <property type="project" value="UniProtKB-SubCell"/>
</dbReference>
<feature type="domain" description="SOCS box" evidence="11">
    <location>
        <begin position="305"/>
        <end position="342"/>
    </location>
</feature>
<gene>
    <name evidence="12" type="ORF">EI555_020060</name>
</gene>
<dbReference type="PROSITE" id="PS50188">
    <property type="entry name" value="B302_SPRY"/>
    <property type="match status" value="1"/>
</dbReference>
<comment type="caution">
    <text evidence="12">The sequence shown here is derived from an EMBL/GenBank/DDBJ whole genome shotgun (WGS) entry which is preliminary data.</text>
</comment>
<evidence type="ECO:0000313" key="13">
    <source>
        <dbReference type="Proteomes" id="UP000308365"/>
    </source>
</evidence>
<dbReference type="GO" id="GO:0016567">
    <property type="term" value="P:protein ubiquitination"/>
    <property type="evidence" value="ECO:0007669"/>
    <property type="project" value="UniProtKB-UniPathway"/>
</dbReference>
<dbReference type="InterPro" id="IPR043136">
    <property type="entry name" value="B30.2/SPRY_sf"/>
</dbReference>
<dbReference type="Proteomes" id="UP000308365">
    <property type="component" value="Unassembled WGS sequence"/>
</dbReference>
<dbReference type="InterPro" id="IPR050672">
    <property type="entry name" value="FBXO45-Fsn/SPSB_families"/>
</dbReference>
<dbReference type="InterPro" id="IPR003877">
    <property type="entry name" value="SPRY_dom"/>
</dbReference>
<dbReference type="SMART" id="SM00969">
    <property type="entry name" value="SOCS_box"/>
    <property type="match status" value="1"/>
</dbReference>
<evidence type="ECO:0000259" key="10">
    <source>
        <dbReference type="PROSITE" id="PS50188"/>
    </source>
</evidence>
<protein>
    <recommendedName>
        <fullName evidence="4">SPRY domain-containing SOCS box protein 3</fullName>
    </recommendedName>
</protein>
<keyword evidence="5" id="KW-0833">Ubl conjugation pathway</keyword>
<dbReference type="SUPFAM" id="SSF49899">
    <property type="entry name" value="Concanavalin A-like lectins/glucanases"/>
    <property type="match status" value="1"/>
</dbReference>
<feature type="region of interest" description="Disordered" evidence="9">
    <location>
        <begin position="357"/>
        <end position="384"/>
    </location>
</feature>
<dbReference type="InterPro" id="IPR035754">
    <property type="entry name" value="SPRY_SPSB3"/>
</dbReference>
<comment type="subcellular location">
    <subcellularLocation>
        <location evidence="1">Nucleus</location>
    </subcellularLocation>
</comment>
<evidence type="ECO:0000256" key="8">
    <source>
        <dbReference type="ARBA" id="ARBA00064059"/>
    </source>
</evidence>
<dbReference type="InterPro" id="IPR001496">
    <property type="entry name" value="SOCS_box"/>
</dbReference>
<dbReference type="UniPathway" id="UPA00143"/>
<comment type="similarity">
    <text evidence="3">Belongs to the SPSB family.</text>
</comment>
<evidence type="ECO:0000256" key="5">
    <source>
        <dbReference type="ARBA" id="ARBA00022786"/>
    </source>
</evidence>
<dbReference type="PANTHER" id="PTHR12245:SF5">
    <property type="entry name" value="SPRY DOMAIN-CONTAINING SOCS BOX PROTEIN 3"/>
    <property type="match status" value="1"/>
</dbReference>
<dbReference type="InterPro" id="IPR013320">
    <property type="entry name" value="ConA-like_dom_sf"/>
</dbReference>
<dbReference type="CDD" id="cd12876">
    <property type="entry name" value="SPRY_SOCS3"/>
    <property type="match status" value="1"/>
</dbReference>
<dbReference type="Gene3D" id="2.60.120.920">
    <property type="match status" value="1"/>
</dbReference>
<evidence type="ECO:0000256" key="7">
    <source>
        <dbReference type="ARBA" id="ARBA00056941"/>
    </source>
</evidence>
<dbReference type="GO" id="GO:0019005">
    <property type="term" value="C:SCF ubiquitin ligase complex"/>
    <property type="evidence" value="ECO:0007669"/>
    <property type="project" value="TreeGrafter"/>
</dbReference>
<dbReference type="PROSITE" id="PS50225">
    <property type="entry name" value="SOCS"/>
    <property type="match status" value="1"/>
</dbReference>
<evidence type="ECO:0000256" key="4">
    <source>
        <dbReference type="ARBA" id="ARBA00014684"/>
    </source>
</evidence>
<keyword evidence="6" id="KW-0539">Nucleus</keyword>